<dbReference type="Pfam" id="PF02661">
    <property type="entry name" value="Fic"/>
    <property type="match status" value="1"/>
</dbReference>
<feature type="active site" evidence="1">
    <location>
        <position position="195"/>
    </location>
</feature>
<protein>
    <submittedName>
        <fullName evidence="4">Fic family protein</fullName>
    </submittedName>
</protein>
<name>A0A543AWB2_9ACTN</name>
<dbReference type="AlphaFoldDB" id="A0A543AWB2"/>
<keyword evidence="2" id="KW-0547">Nucleotide-binding</keyword>
<dbReference type="SUPFAM" id="SSF140931">
    <property type="entry name" value="Fic-like"/>
    <property type="match status" value="1"/>
</dbReference>
<dbReference type="GO" id="GO:0005524">
    <property type="term" value="F:ATP binding"/>
    <property type="evidence" value="ECO:0007669"/>
    <property type="project" value="UniProtKB-KW"/>
</dbReference>
<dbReference type="OrthoDB" id="9813719at2"/>
<comment type="caution">
    <text evidence="4">The sequence shown here is derived from an EMBL/GenBank/DDBJ whole genome shotgun (WGS) entry which is preliminary data.</text>
</comment>
<reference evidence="4 5" key="1">
    <citation type="submission" date="2019-06" db="EMBL/GenBank/DDBJ databases">
        <title>Sequencing the genomes of 1000 actinobacteria strains.</title>
        <authorList>
            <person name="Klenk H.-P."/>
        </authorList>
    </citation>
    <scope>NUCLEOTIDE SEQUENCE [LARGE SCALE GENOMIC DNA]</scope>
    <source>
        <strain evidence="4 5">DSM 45928</strain>
    </source>
</reference>
<dbReference type="InterPro" id="IPR036597">
    <property type="entry name" value="Fido-like_dom_sf"/>
</dbReference>
<evidence type="ECO:0000259" key="3">
    <source>
        <dbReference type="PROSITE" id="PS51459"/>
    </source>
</evidence>
<dbReference type="InterPro" id="IPR003812">
    <property type="entry name" value="Fido"/>
</dbReference>
<dbReference type="PROSITE" id="PS51459">
    <property type="entry name" value="FIDO"/>
    <property type="match status" value="1"/>
</dbReference>
<gene>
    <name evidence="4" type="ORF">FB566_2418</name>
</gene>
<keyword evidence="2" id="KW-0067">ATP-binding</keyword>
<evidence type="ECO:0000256" key="2">
    <source>
        <dbReference type="PIRSR" id="PIRSR640198-2"/>
    </source>
</evidence>
<dbReference type="PANTHER" id="PTHR13504">
    <property type="entry name" value="FIDO DOMAIN-CONTAINING PROTEIN DDB_G0283145"/>
    <property type="match status" value="1"/>
</dbReference>
<organism evidence="4 5">
    <name type="scientific">Stackebrandtia endophytica</name>
    <dbReference type="NCBI Taxonomy" id="1496996"/>
    <lineage>
        <taxon>Bacteria</taxon>
        <taxon>Bacillati</taxon>
        <taxon>Actinomycetota</taxon>
        <taxon>Actinomycetes</taxon>
        <taxon>Glycomycetales</taxon>
        <taxon>Glycomycetaceae</taxon>
        <taxon>Stackebrandtia</taxon>
    </lineage>
</organism>
<dbReference type="InterPro" id="IPR040198">
    <property type="entry name" value="Fido_containing"/>
</dbReference>
<dbReference type="Proteomes" id="UP000317043">
    <property type="component" value="Unassembled WGS sequence"/>
</dbReference>
<evidence type="ECO:0000256" key="1">
    <source>
        <dbReference type="PIRSR" id="PIRSR640198-1"/>
    </source>
</evidence>
<proteinExistence type="predicted"/>
<dbReference type="RefSeq" id="WP_142038944.1">
    <property type="nucleotide sequence ID" value="NZ_JBHTGS010000001.1"/>
</dbReference>
<feature type="binding site" evidence="2">
    <location>
        <begin position="199"/>
        <end position="206"/>
    </location>
    <ligand>
        <name>ATP</name>
        <dbReference type="ChEBI" id="CHEBI:30616"/>
    </ligand>
</feature>
<evidence type="ECO:0000313" key="5">
    <source>
        <dbReference type="Proteomes" id="UP000317043"/>
    </source>
</evidence>
<evidence type="ECO:0000313" key="4">
    <source>
        <dbReference type="EMBL" id="TQL76876.1"/>
    </source>
</evidence>
<sequence>MRSFNRIDQLLKSVPSDVVLKLSTIDVGRGSEASFRDQLPGLLGELSERSRVASITASSAIEGVVVPDPRRSAGIINGRIHRLRSRNEQEIAGYRDCLDYLFQRDWRPLNVGLLLHLHRMLFAHTAIDGGHFKPHDNLVVDRNSDGTTSIRFRPVAATETEYHVAELVDQFNQTADRYHPILAIGLFILDLSIVHPFEDGNGRVGRAITNALLDHSGYTVGRYVSLEQLIADDPDPYYSALLASTHHWHEDQHDPWPWLRYFSTILATAYETFCQRAAAGRGSGTKQERVQAHVLRHAPDTFTMADLRRALPGISDQTIRLVLDRLRAEGRIKSDGSGRSAIWRQAEPNTRQ</sequence>
<dbReference type="PANTHER" id="PTHR13504:SF38">
    <property type="entry name" value="FIDO DOMAIN-CONTAINING PROTEIN"/>
    <property type="match status" value="1"/>
</dbReference>
<dbReference type="EMBL" id="VFOW01000001">
    <property type="protein sequence ID" value="TQL76876.1"/>
    <property type="molecule type" value="Genomic_DNA"/>
</dbReference>
<dbReference type="InParanoid" id="A0A543AWB2"/>
<dbReference type="Gene3D" id="1.10.3290.10">
    <property type="entry name" value="Fido-like domain"/>
    <property type="match status" value="1"/>
</dbReference>
<keyword evidence="5" id="KW-1185">Reference proteome</keyword>
<feature type="domain" description="Fido" evidence="3">
    <location>
        <begin position="109"/>
        <end position="264"/>
    </location>
</feature>
<accession>A0A543AWB2</accession>